<evidence type="ECO:0000313" key="5">
    <source>
        <dbReference type="EMBL" id="RRJ85101.1"/>
    </source>
</evidence>
<organism evidence="5 6">
    <name type="scientific">Aestuariirhabdus litorea</name>
    <dbReference type="NCBI Taxonomy" id="2528527"/>
    <lineage>
        <taxon>Bacteria</taxon>
        <taxon>Pseudomonadati</taxon>
        <taxon>Pseudomonadota</taxon>
        <taxon>Gammaproteobacteria</taxon>
        <taxon>Oceanospirillales</taxon>
        <taxon>Aestuariirhabdaceae</taxon>
        <taxon>Aestuariirhabdus</taxon>
    </lineage>
</organism>
<gene>
    <name evidence="5" type="ORF">D0544_08555</name>
</gene>
<dbReference type="PANTHER" id="PTHR35089:SF1">
    <property type="entry name" value="CHAPERONE PROTEIN SKP"/>
    <property type="match status" value="1"/>
</dbReference>
<dbReference type="GO" id="GO:0050821">
    <property type="term" value="P:protein stabilization"/>
    <property type="evidence" value="ECO:0007669"/>
    <property type="project" value="TreeGrafter"/>
</dbReference>
<keyword evidence="6" id="KW-1185">Reference proteome</keyword>
<dbReference type="GO" id="GO:0051082">
    <property type="term" value="F:unfolded protein binding"/>
    <property type="evidence" value="ECO:0007669"/>
    <property type="project" value="InterPro"/>
</dbReference>
<sequence length="168" mass="18690">MNRCVQLVVLALGLATGLAAQADTKIAVVNYQMALIESDAAKAYAKRAEDRFGAQVNELKKLEEEGKRLQAKYERDAAAMSESEKKELEMELQRKAQDFEYKSKQLQSEKAQSDRSEIEALRPKLDQAIQAVVKEGGYDLVLERNGVVFVSPAIDITTQVIQKLNKGS</sequence>
<dbReference type="Proteomes" id="UP000280792">
    <property type="component" value="Unassembled WGS sequence"/>
</dbReference>
<evidence type="ECO:0000256" key="1">
    <source>
        <dbReference type="ARBA" id="ARBA00009091"/>
    </source>
</evidence>
<keyword evidence="3" id="KW-0175">Coiled coil</keyword>
<dbReference type="SMART" id="SM00935">
    <property type="entry name" value="OmpH"/>
    <property type="match status" value="1"/>
</dbReference>
<accession>A0A3P3VQM8</accession>
<dbReference type="InterPro" id="IPR024930">
    <property type="entry name" value="Skp_dom_sf"/>
</dbReference>
<dbReference type="SUPFAM" id="SSF111384">
    <property type="entry name" value="OmpH-like"/>
    <property type="match status" value="1"/>
</dbReference>
<reference evidence="5 6" key="1">
    <citation type="submission" date="2018-08" db="EMBL/GenBank/DDBJ databases">
        <authorList>
            <person name="Khan S.A."/>
        </authorList>
    </citation>
    <scope>NUCLEOTIDE SEQUENCE [LARGE SCALE GENOMIC DNA]</scope>
    <source>
        <strain evidence="5 6">GTF-13</strain>
    </source>
</reference>
<evidence type="ECO:0000256" key="2">
    <source>
        <dbReference type="ARBA" id="ARBA00022729"/>
    </source>
</evidence>
<evidence type="ECO:0000313" key="6">
    <source>
        <dbReference type="Proteomes" id="UP000280792"/>
    </source>
</evidence>
<dbReference type="GO" id="GO:0005829">
    <property type="term" value="C:cytosol"/>
    <property type="evidence" value="ECO:0007669"/>
    <property type="project" value="TreeGrafter"/>
</dbReference>
<feature type="chain" id="PRO_5018213313" evidence="4">
    <location>
        <begin position="23"/>
        <end position="168"/>
    </location>
</feature>
<comment type="similarity">
    <text evidence="1">Belongs to the Skp family.</text>
</comment>
<reference evidence="5 6" key="2">
    <citation type="submission" date="2018-12" db="EMBL/GenBank/DDBJ databases">
        <title>Simiduia agarivorans gen. nov., sp. nov., a marine, agarolytic bacterium isolated from shallow coastal water from Keelung, Taiwan.</title>
        <authorList>
            <person name="Shieh W.Y."/>
        </authorList>
    </citation>
    <scope>NUCLEOTIDE SEQUENCE [LARGE SCALE GENOMIC DNA]</scope>
    <source>
        <strain evidence="5 6">GTF-13</strain>
    </source>
</reference>
<evidence type="ECO:0000256" key="3">
    <source>
        <dbReference type="SAM" id="Coils"/>
    </source>
</evidence>
<evidence type="ECO:0000256" key="4">
    <source>
        <dbReference type="SAM" id="SignalP"/>
    </source>
</evidence>
<dbReference type="RefSeq" id="WP_125015531.1">
    <property type="nucleotide sequence ID" value="NZ_QWEZ01000001.1"/>
</dbReference>
<dbReference type="EMBL" id="QWEZ01000001">
    <property type="protein sequence ID" value="RRJ85101.1"/>
    <property type="molecule type" value="Genomic_DNA"/>
</dbReference>
<feature type="coiled-coil region" evidence="3">
    <location>
        <begin position="45"/>
        <end position="109"/>
    </location>
</feature>
<feature type="signal peptide" evidence="4">
    <location>
        <begin position="1"/>
        <end position="22"/>
    </location>
</feature>
<protein>
    <submittedName>
        <fullName evidence="5">OmpH family outer membrane protein</fullName>
    </submittedName>
</protein>
<dbReference type="Pfam" id="PF03938">
    <property type="entry name" value="OmpH"/>
    <property type="match status" value="1"/>
</dbReference>
<dbReference type="PANTHER" id="PTHR35089">
    <property type="entry name" value="CHAPERONE PROTEIN SKP"/>
    <property type="match status" value="1"/>
</dbReference>
<keyword evidence="2 4" id="KW-0732">Signal</keyword>
<name>A0A3P3VQM8_9GAMM</name>
<dbReference type="AlphaFoldDB" id="A0A3P3VQM8"/>
<comment type="caution">
    <text evidence="5">The sequence shown here is derived from an EMBL/GenBank/DDBJ whole genome shotgun (WGS) entry which is preliminary data.</text>
</comment>
<proteinExistence type="inferred from homology"/>
<dbReference type="InterPro" id="IPR005632">
    <property type="entry name" value="Chaperone_Skp"/>
</dbReference>
<dbReference type="Gene3D" id="3.30.910.20">
    <property type="entry name" value="Skp domain"/>
    <property type="match status" value="1"/>
</dbReference>